<accession>A0A0P9U1M7</accession>
<evidence type="ECO:0000313" key="3">
    <source>
        <dbReference type="Proteomes" id="UP000050265"/>
    </source>
</evidence>
<evidence type="ECO:0008006" key="4">
    <source>
        <dbReference type="Google" id="ProtNLM"/>
    </source>
</evidence>
<protein>
    <recommendedName>
        <fullName evidence="4">GrpB family protein</fullName>
    </recommendedName>
</protein>
<organism evidence="2 3">
    <name type="scientific">Pseudomonas amygdali pv. lachrymans</name>
    <name type="common">Pseudomonas syringae pv. lachrymans</name>
    <dbReference type="NCBI Taxonomy" id="53707"/>
    <lineage>
        <taxon>Bacteria</taxon>
        <taxon>Pseudomonadati</taxon>
        <taxon>Pseudomonadota</taxon>
        <taxon>Gammaproteobacteria</taxon>
        <taxon>Pseudomonadales</taxon>
        <taxon>Pseudomonadaceae</taxon>
        <taxon>Pseudomonas</taxon>
        <taxon>Pseudomonas amygdali</taxon>
    </lineage>
</organism>
<dbReference type="EMBL" id="LJQP01000172">
    <property type="protein sequence ID" value="KPX71432.1"/>
    <property type="molecule type" value="Genomic_DNA"/>
</dbReference>
<reference evidence="2 3" key="1">
    <citation type="submission" date="2015-09" db="EMBL/GenBank/DDBJ databases">
        <title>Genome announcement of multiple Pseudomonas syringae strains.</title>
        <authorList>
            <person name="Thakur S."/>
            <person name="Wang P.W."/>
            <person name="Gong Y."/>
            <person name="Weir B.S."/>
            <person name="Guttman D.S."/>
        </authorList>
    </citation>
    <scope>NUCLEOTIDE SEQUENCE [LARGE SCALE GENOMIC DNA]</scope>
    <source>
        <strain evidence="2 3">ICMP3507</strain>
    </source>
</reference>
<proteinExistence type="predicted"/>
<sequence>MQVNKMKSVEISEHSVDWGKAFAKEAQVIRDRLHDLSFFIHHVGSTSVPGLSAKPIIDILISLQDWKASGDVVNNIRDLGYQVGESDLDTPRYFLVNYSSPDSIGYHIHICKPQSTWENDMINFRDELRINDKLACDYARLKEGLAKIYKNDIDSYALGKKEFIEKALKKLAPKFSINKLLTHQNLELDKADRYGRSMMWLQLSMALTAAFSVYVDQGWLLLLIALMGFGFLAAWLMLSQSQQKHRAAGDQARRVVLFMSGLGKKPSLEEQQRILRKFILPLSGADWNLEESRFASREFPGYQRLAEIIEESAFWTGDLHHASAGLMSKFLWGSLLCSFVGSIAAIVLAPPNDLIAFNRALIAVMLFFISSDMLGLYFAYKKSATSLDEIFHRVEISALRGYPDADILLLASDYNAVIENSPSPLSFFLKSRTNKLSLRWAIYKEMKRAGAAKEIEGRRSY</sequence>
<dbReference type="SUPFAM" id="SSF81301">
    <property type="entry name" value="Nucleotidyltransferase"/>
    <property type="match status" value="1"/>
</dbReference>
<keyword evidence="1" id="KW-0812">Transmembrane</keyword>
<dbReference type="AlphaFoldDB" id="A0A0P9U1M7"/>
<dbReference type="InterPro" id="IPR007344">
    <property type="entry name" value="GrpB/CoaE"/>
</dbReference>
<dbReference type="Pfam" id="PF04229">
    <property type="entry name" value="GrpB"/>
    <property type="match status" value="1"/>
</dbReference>
<keyword evidence="1" id="KW-0472">Membrane</keyword>
<dbReference type="PANTHER" id="PTHR34822">
    <property type="entry name" value="GRPB DOMAIN PROTEIN (AFU_ORTHOLOGUE AFUA_1G01530)"/>
    <property type="match status" value="1"/>
</dbReference>
<feature type="transmembrane region" description="Helical" evidence="1">
    <location>
        <begin position="198"/>
        <end position="214"/>
    </location>
</feature>
<evidence type="ECO:0000313" key="2">
    <source>
        <dbReference type="EMBL" id="KPX71432.1"/>
    </source>
</evidence>
<feature type="transmembrane region" description="Helical" evidence="1">
    <location>
        <begin position="360"/>
        <end position="380"/>
    </location>
</feature>
<name>A0A0P9U1M7_PSEAV</name>
<comment type="caution">
    <text evidence="2">The sequence shown here is derived from an EMBL/GenBank/DDBJ whole genome shotgun (WGS) entry which is preliminary data.</text>
</comment>
<dbReference type="Gene3D" id="3.30.460.10">
    <property type="entry name" value="Beta Polymerase, domain 2"/>
    <property type="match status" value="1"/>
</dbReference>
<dbReference type="PANTHER" id="PTHR34822:SF1">
    <property type="entry name" value="GRPB FAMILY PROTEIN"/>
    <property type="match status" value="1"/>
</dbReference>
<feature type="transmembrane region" description="Helical" evidence="1">
    <location>
        <begin position="330"/>
        <end position="348"/>
    </location>
</feature>
<gene>
    <name evidence="2" type="ORF">ALO35_200193</name>
</gene>
<dbReference type="Proteomes" id="UP000050265">
    <property type="component" value="Unassembled WGS sequence"/>
</dbReference>
<dbReference type="PATRIC" id="fig|53707.9.peg.6547"/>
<evidence type="ECO:0000256" key="1">
    <source>
        <dbReference type="SAM" id="Phobius"/>
    </source>
</evidence>
<dbReference type="InterPro" id="IPR043519">
    <property type="entry name" value="NT_sf"/>
</dbReference>
<feature type="transmembrane region" description="Helical" evidence="1">
    <location>
        <begin position="220"/>
        <end position="238"/>
    </location>
</feature>
<keyword evidence="1" id="KW-1133">Transmembrane helix</keyword>